<organism evidence="1">
    <name type="scientific">Eucalyptus grandis</name>
    <name type="common">Flooded gum</name>
    <dbReference type="NCBI Taxonomy" id="71139"/>
    <lineage>
        <taxon>Eukaryota</taxon>
        <taxon>Viridiplantae</taxon>
        <taxon>Streptophyta</taxon>
        <taxon>Embryophyta</taxon>
        <taxon>Tracheophyta</taxon>
        <taxon>Spermatophyta</taxon>
        <taxon>Magnoliopsida</taxon>
        <taxon>eudicotyledons</taxon>
        <taxon>Gunneridae</taxon>
        <taxon>Pentapetalae</taxon>
        <taxon>rosids</taxon>
        <taxon>malvids</taxon>
        <taxon>Myrtales</taxon>
        <taxon>Myrtaceae</taxon>
        <taxon>Myrtoideae</taxon>
        <taxon>Eucalypteae</taxon>
        <taxon>Eucalyptus</taxon>
    </lineage>
</organism>
<dbReference type="Gramene" id="KCW51017">
    <property type="protein sequence ID" value="KCW51017"/>
    <property type="gene ID" value="EUGRSUZ_J00638"/>
</dbReference>
<sequence>MSRYAEWNQQKVRADYMKIMSKEHNHIFHASSRPPPPPVYSAKPQIPAIVLRVTGSRLVATRLNTEEEWKPPLLGFSGGSRIHCDKKTPICMK</sequence>
<protein>
    <submittedName>
        <fullName evidence="1">Uncharacterized protein</fullName>
    </submittedName>
</protein>
<dbReference type="InParanoid" id="A0A059AAB8"/>
<dbReference type="EMBL" id="KK198762">
    <property type="protein sequence ID" value="KCW51017.1"/>
    <property type="molecule type" value="Genomic_DNA"/>
</dbReference>
<reference evidence="1" key="1">
    <citation type="submission" date="2013-07" db="EMBL/GenBank/DDBJ databases">
        <title>The genome of Eucalyptus grandis.</title>
        <authorList>
            <person name="Schmutz J."/>
            <person name="Hayes R."/>
            <person name="Myburg A."/>
            <person name="Tuskan G."/>
            <person name="Grattapaglia D."/>
            <person name="Rokhsar D.S."/>
        </authorList>
    </citation>
    <scope>NUCLEOTIDE SEQUENCE</scope>
    <source>
        <tissue evidence="1">Leaf extractions</tissue>
    </source>
</reference>
<dbReference type="AlphaFoldDB" id="A0A059AAB8"/>
<name>A0A059AAB8_EUCGR</name>
<evidence type="ECO:0000313" key="1">
    <source>
        <dbReference type="EMBL" id="KCW51017.1"/>
    </source>
</evidence>
<proteinExistence type="predicted"/>
<gene>
    <name evidence="1" type="ORF">EUGRSUZ_J00638</name>
</gene>
<accession>A0A059AAB8</accession>